<feature type="domain" description="YhdP central" evidence="2">
    <location>
        <begin position="8"/>
        <end position="1254"/>
    </location>
</feature>
<dbReference type="InterPro" id="IPR025263">
    <property type="entry name" value="YhdP_central"/>
</dbReference>
<dbReference type="KEGG" id="txa:HQN79_03200"/>
<keyword evidence="1" id="KW-0472">Membrane</keyword>
<evidence type="ECO:0000256" key="1">
    <source>
        <dbReference type="SAM" id="Phobius"/>
    </source>
</evidence>
<sequence length="1263" mass="142454">MLIKRTHLFLEVMLGLFVAYLLIMRLFIIGLQSYPEKSLSVFEKITGWQVELSAIELEQTWLGARFNLQGVSLSSQQFDLQADKIIGDINIFAPMIPVLSFGDSLRFEQLSIRNLQPQDKPVVANMPDITELSSAYQGAVDFLRSQKFTKRMWQKVSVDSLIMNGFLNSATSVIQIDRLDLVKASQINLVAEFSVHYKEALNFERFSTNLAFTPNSWGGLSHGSVRVISYQPLSVKRLAALLPSKWVEVLPKGEVLLDWQTDFKDSKVSHSVVHLNAQALDWRENNEVLPKSVGLELSWNPELDQALGKNLANFHLTKVQLDNQFVETLSPIKLTVASEKELVLSAEKFDIQPFKEMLRVFVETRYLSDLLSKAVELQVSDFALRLNWRTLDVPMLKMHLARLGIPLTEFPGVAAQDVTLVKFDKQFRLETTEPVWVLEPKIYPLPMRVSLPPVVQSHYVDQQYDFDAFDFQLNDFNLKLERFRYHQGAWDVGASLVVDKTEQIMPYLPYKLMGASLNKWLEDADIKGGKTAVKVVFQSSPKALDSEKQTPLGEYLKGLSLHGVIENAQFEFNSKWPAIANTDLTFEFKDNRIAFASQALGFAGVSAPIKAKAVISDVTEDDIGLQVSGTVSTSLTEMAAFAKKTPLPQKLGLQRYLQQPEKLQGTATLELNRIWIPLFGHGRKDEQVSGRLHLKNARLEVSELPELQRVNGTLEFSEKALSAKNIKLTLYESPAVLGIETDQKRKQVVFDLAGESRYRSEAYFSKPIPYQLRFSVPTDETGRPVEFSGNVFVNQAESRMPPPFTAKDIVRPLELTGKIDDRLLYANVLSRDIVQADFIWSLDKEKFIKIQGYVGDMVDAQRDWGGRDSFIRGRLVDLDALAWWRLWEGAPDSGQEMNPLEEIEWQNTEFFVKALNYKEQQLNNARIVVQSLDENVDKITLQSDEVDATVLIPEEGVIEVAADKLYLKSKDENAFVQGSSDICPLETSDVDYPELKFNARNVRFGEYLFDQLGFNVVPIAEGYEAKNLQAQMHNNAGQISGSYRFDQLKNLSAARLNLQSNNIVELLKTLRISQGIKAKEAWLHSEVSWFGGVDCFSIKDLFGKMDFRLEDGVVKDVEPGFARLLGLLSVDSLARRLRLQLDDVTNKGLVFDDIKGQGLLNESRLQLQSFKLTAPAAKVTMQGDILLDEESFDLKANVTPSVGSSLPTIAALAGMANPITALAVYTLMKVIPDINENLITYEYEITGPWKEPRIELKEKASKK</sequence>
<evidence type="ECO:0000259" key="2">
    <source>
        <dbReference type="Pfam" id="PF13116"/>
    </source>
</evidence>
<dbReference type="Pfam" id="PF13116">
    <property type="entry name" value="YhdP"/>
    <property type="match status" value="1"/>
</dbReference>
<dbReference type="Proteomes" id="UP000504724">
    <property type="component" value="Chromosome"/>
</dbReference>
<dbReference type="AlphaFoldDB" id="A0A7D4NJV3"/>
<dbReference type="InterPro" id="IPR011836">
    <property type="entry name" value="YhdP"/>
</dbReference>
<dbReference type="EMBL" id="CP054020">
    <property type="protein sequence ID" value="QKI88649.1"/>
    <property type="molecule type" value="Genomic_DNA"/>
</dbReference>
<dbReference type="PANTHER" id="PTHR38690:SF1">
    <property type="entry name" value="PROTEASE"/>
    <property type="match status" value="1"/>
</dbReference>
<name>A0A7D4NJV3_9GAMM</name>
<gene>
    <name evidence="3" type="ORF">HQN79_03200</name>
</gene>
<dbReference type="RefSeq" id="WP_173284262.1">
    <property type="nucleotide sequence ID" value="NZ_CP054020.1"/>
</dbReference>
<feature type="transmembrane region" description="Helical" evidence="1">
    <location>
        <begin position="12"/>
        <end position="34"/>
    </location>
</feature>
<keyword evidence="1" id="KW-1133">Transmembrane helix</keyword>
<keyword evidence="1" id="KW-0812">Transmembrane</keyword>
<reference evidence="3 4" key="1">
    <citation type="submission" date="2020-05" db="EMBL/GenBank/DDBJ databases">
        <title>Thiomicrorhabdus sediminis sp.nov. and Thiomicrorhabdus xiamenensis sp.nov., novel sulfur-oxidizing bacteria isolated from coastal sediment.</title>
        <authorList>
            <person name="Liu X."/>
        </authorList>
    </citation>
    <scope>NUCLEOTIDE SEQUENCE [LARGE SCALE GENOMIC DNA]</scope>
    <source>
        <strain evidence="3 4">G2</strain>
    </source>
</reference>
<evidence type="ECO:0000313" key="4">
    <source>
        <dbReference type="Proteomes" id="UP000504724"/>
    </source>
</evidence>
<evidence type="ECO:0000313" key="3">
    <source>
        <dbReference type="EMBL" id="QKI88649.1"/>
    </source>
</evidence>
<proteinExistence type="predicted"/>
<keyword evidence="4" id="KW-1185">Reference proteome</keyword>
<dbReference type="PANTHER" id="PTHR38690">
    <property type="entry name" value="PROTEASE-RELATED"/>
    <property type="match status" value="1"/>
</dbReference>
<accession>A0A7D4NJV3</accession>
<protein>
    <recommendedName>
        <fullName evidence="2">YhdP central domain-containing protein</fullName>
    </recommendedName>
</protein>
<organism evidence="3 4">
    <name type="scientific">Thiomicrorhabdus xiamenensis</name>
    <dbReference type="NCBI Taxonomy" id="2739063"/>
    <lineage>
        <taxon>Bacteria</taxon>
        <taxon>Pseudomonadati</taxon>
        <taxon>Pseudomonadota</taxon>
        <taxon>Gammaproteobacteria</taxon>
        <taxon>Thiotrichales</taxon>
        <taxon>Piscirickettsiaceae</taxon>
        <taxon>Thiomicrorhabdus</taxon>
    </lineage>
</organism>